<evidence type="ECO:0000313" key="3">
    <source>
        <dbReference type="Proteomes" id="UP001519349"/>
    </source>
</evidence>
<reference evidence="2 3" key="1">
    <citation type="submission" date="2018-05" db="EMBL/GenBank/DDBJ databases">
        <title>Draft genome sequence of Streptococcus panodentis CCUG 70867T.</title>
        <authorList>
            <person name="Salva-Serra F."/>
            <person name="Mendez V."/>
            <person name="Jaen-Luchoro D."/>
            <person name="Gonzales-Siles L."/>
            <person name="Karlsson R."/>
            <person name="Engstrom-Jakobsson H."/>
            <person name="Busquets A."/>
            <person name="Gomila M."/>
            <person name="Pineiro-Iglesias B."/>
            <person name="Bennasar-Figueras A."/>
            <person name="Seeger M."/>
            <person name="Moore E."/>
        </authorList>
    </citation>
    <scope>NUCLEOTIDE SEQUENCE [LARGE SCALE GENOMIC DNA]</scope>
    <source>
        <strain evidence="2 3">CCUG 70867</strain>
    </source>
</reference>
<organism evidence="2 3">
    <name type="scientific">Streptococcus panodentis</name>
    <dbReference type="NCBI Taxonomy" id="1581472"/>
    <lineage>
        <taxon>Bacteria</taxon>
        <taxon>Bacillati</taxon>
        <taxon>Bacillota</taxon>
        <taxon>Bacilli</taxon>
        <taxon>Lactobacillales</taxon>
        <taxon>Streptococcaceae</taxon>
        <taxon>Streptococcus</taxon>
    </lineage>
</organism>
<comment type="caution">
    <text evidence="2">The sequence shown here is derived from an EMBL/GenBank/DDBJ whole genome shotgun (WGS) entry which is preliminary data.</text>
</comment>
<evidence type="ECO:0000313" key="2">
    <source>
        <dbReference type="EMBL" id="MBP2622040.1"/>
    </source>
</evidence>
<proteinExistence type="predicted"/>
<dbReference type="Proteomes" id="UP001519349">
    <property type="component" value="Unassembled WGS sequence"/>
</dbReference>
<sequence>MKRSGGPFQPEPENWKARQFRGTFSARARKLESEAVPGDLFSLSQKTGKRGSSGGPFQPEPENRKARQFRGTFSA</sequence>
<accession>A0ABS5AZW3</accession>
<feature type="region of interest" description="Disordered" evidence="1">
    <location>
        <begin position="33"/>
        <end position="75"/>
    </location>
</feature>
<protein>
    <submittedName>
        <fullName evidence="2">Uncharacterized protein</fullName>
    </submittedName>
</protein>
<evidence type="ECO:0000256" key="1">
    <source>
        <dbReference type="SAM" id="MobiDB-lite"/>
    </source>
</evidence>
<name>A0ABS5AZW3_9STRE</name>
<dbReference type="EMBL" id="QFAY01000032">
    <property type="protein sequence ID" value="MBP2622040.1"/>
    <property type="molecule type" value="Genomic_DNA"/>
</dbReference>
<keyword evidence="3" id="KW-1185">Reference proteome</keyword>
<gene>
    <name evidence="2" type="ORF">DHL47_12080</name>
</gene>